<dbReference type="AlphaFoldDB" id="A1C6K5"/>
<gene>
    <name evidence="2" type="ORF">ACLA_070590</name>
</gene>
<dbReference type="KEGG" id="act:ACLA_070590"/>
<name>A1C6K5_ASPCL</name>
<proteinExistence type="predicted"/>
<dbReference type="EMBL" id="DS027045">
    <property type="protein sequence ID" value="EAW14026.1"/>
    <property type="molecule type" value="Genomic_DNA"/>
</dbReference>
<dbReference type="Proteomes" id="UP000006701">
    <property type="component" value="Unassembled WGS sequence"/>
</dbReference>
<keyword evidence="1" id="KW-0732">Signal</keyword>
<feature type="chain" id="PRO_5002632813" evidence="1">
    <location>
        <begin position="18"/>
        <end position="68"/>
    </location>
</feature>
<dbReference type="GeneID" id="4708213"/>
<sequence>MAKFAVLLALLVSIAAAAPVPAGEANSPSHLNENKPRLEGPSLLSTLVNPKALLGEFQFSGLAEPLGS</sequence>
<dbReference type="OrthoDB" id="4418793at2759"/>
<dbReference type="RefSeq" id="XP_001275452.1">
    <property type="nucleotide sequence ID" value="XM_001275451.1"/>
</dbReference>
<evidence type="ECO:0000313" key="3">
    <source>
        <dbReference type="Proteomes" id="UP000006701"/>
    </source>
</evidence>
<evidence type="ECO:0000313" key="2">
    <source>
        <dbReference type="EMBL" id="EAW14026.1"/>
    </source>
</evidence>
<dbReference type="HOGENOM" id="CLU_2793511_0_0_1"/>
<evidence type="ECO:0000256" key="1">
    <source>
        <dbReference type="SAM" id="SignalP"/>
    </source>
</evidence>
<keyword evidence="3" id="KW-1185">Reference proteome</keyword>
<protein>
    <submittedName>
        <fullName evidence="2">Pheromone P-factor (Map2), putative</fullName>
    </submittedName>
</protein>
<organism evidence="2 3">
    <name type="scientific">Aspergillus clavatus (strain ATCC 1007 / CBS 513.65 / DSM 816 / NCTC 3887 / NRRL 1 / QM 1276 / 107)</name>
    <dbReference type="NCBI Taxonomy" id="344612"/>
    <lineage>
        <taxon>Eukaryota</taxon>
        <taxon>Fungi</taxon>
        <taxon>Dikarya</taxon>
        <taxon>Ascomycota</taxon>
        <taxon>Pezizomycotina</taxon>
        <taxon>Eurotiomycetes</taxon>
        <taxon>Eurotiomycetidae</taxon>
        <taxon>Eurotiales</taxon>
        <taxon>Aspergillaceae</taxon>
        <taxon>Aspergillus</taxon>
        <taxon>Aspergillus subgen. Fumigati</taxon>
    </lineage>
</organism>
<dbReference type="VEuPathDB" id="FungiDB:ACLA_070590"/>
<accession>A1C6K5</accession>
<reference evidence="2 3" key="1">
    <citation type="journal article" date="2008" name="PLoS Genet.">
        <title>Genomic islands in the pathogenic filamentous fungus Aspergillus fumigatus.</title>
        <authorList>
            <person name="Fedorova N.D."/>
            <person name="Khaldi N."/>
            <person name="Joardar V.S."/>
            <person name="Maiti R."/>
            <person name="Amedeo P."/>
            <person name="Anderson M.J."/>
            <person name="Crabtree J."/>
            <person name="Silva J.C."/>
            <person name="Badger J.H."/>
            <person name="Albarraq A."/>
            <person name="Angiuoli S."/>
            <person name="Bussey H."/>
            <person name="Bowyer P."/>
            <person name="Cotty P.J."/>
            <person name="Dyer P.S."/>
            <person name="Egan A."/>
            <person name="Galens K."/>
            <person name="Fraser-Liggett C.M."/>
            <person name="Haas B.J."/>
            <person name="Inman J.M."/>
            <person name="Kent R."/>
            <person name="Lemieux S."/>
            <person name="Malavazi I."/>
            <person name="Orvis J."/>
            <person name="Roemer T."/>
            <person name="Ronning C.M."/>
            <person name="Sundaram J.P."/>
            <person name="Sutton G."/>
            <person name="Turner G."/>
            <person name="Venter J.C."/>
            <person name="White O.R."/>
            <person name="Whitty B.R."/>
            <person name="Youngman P."/>
            <person name="Wolfe K.H."/>
            <person name="Goldman G.H."/>
            <person name="Wortman J.R."/>
            <person name="Jiang B."/>
            <person name="Denning D.W."/>
            <person name="Nierman W.C."/>
        </authorList>
    </citation>
    <scope>NUCLEOTIDE SEQUENCE [LARGE SCALE GENOMIC DNA]</scope>
    <source>
        <strain evidence="3">ATCC 1007 / CBS 513.65 / DSM 816 / NCTC 3887 / NRRL 1</strain>
    </source>
</reference>
<feature type="signal peptide" evidence="1">
    <location>
        <begin position="1"/>
        <end position="17"/>
    </location>
</feature>